<feature type="transmembrane region" description="Helical" evidence="1">
    <location>
        <begin position="125"/>
        <end position="150"/>
    </location>
</feature>
<evidence type="ECO:0000313" key="2">
    <source>
        <dbReference type="Proteomes" id="UP000050795"/>
    </source>
</evidence>
<dbReference type="AlphaFoldDB" id="A0AA85J471"/>
<feature type="transmembrane region" description="Helical" evidence="1">
    <location>
        <begin position="7"/>
        <end position="29"/>
    </location>
</feature>
<feature type="transmembrane region" description="Helical" evidence="1">
    <location>
        <begin position="41"/>
        <end position="62"/>
    </location>
</feature>
<evidence type="ECO:0000313" key="3">
    <source>
        <dbReference type="WBParaSite" id="TREG1_128920.1"/>
    </source>
</evidence>
<keyword evidence="1" id="KW-0472">Membrane</keyword>
<evidence type="ECO:0000256" key="1">
    <source>
        <dbReference type="SAM" id="Phobius"/>
    </source>
</evidence>
<organism evidence="2 3">
    <name type="scientific">Trichobilharzia regenti</name>
    <name type="common">Nasal bird schistosome</name>
    <dbReference type="NCBI Taxonomy" id="157069"/>
    <lineage>
        <taxon>Eukaryota</taxon>
        <taxon>Metazoa</taxon>
        <taxon>Spiralia</taxon>
        <taxon>Lophotrochozoa</taxon>
        <taxon>Platyhelminthes</taxon>
        <taxon>Trematoda</taxon>
        <taxon>Digenea</taxon>
        <taxon>Strigeidida</taxon>
        <taxon>Schistosomatoidea</taxon>
        <taxon>Schistosomatidae</taxon>
        <taxon>Trichobilharzia</taxon>
    </lineage>
</organism>
<sequence length="172" mass="19248">MSSRKWMIMYIINLCIMIVQTMIMTSLVANITVLRNVLQCFYYQSVVILFIGAVLAGVLILVPKMEYIFPVNYLTALSVIGTSSGLAVVTSAVKLWVLSSWLLTIFLAAIAITLGYLMKQLSEKWFYIVNYVISGLMLAGALMFAIFYSLTPRVSIFLNKSNDIGSHSHNKK</sequence>
<feature type="transmembrane region" description="Helical" evidence="1">
    <location>
        <begin position="99"/>
        <end position="118"/>
    </location>
</feature>
<keyword evidence="1" id="KW-0812">Transmembrane</keyword>
<keyword evidence="2" id="KW-1185">Reference proteome</keyword>
<name>A0AA85J471_TRIRE</name>
<accession>A0AA85J471</accession>
<feature type="transmembrane region" description="Helical" evidence="1">
    <location>
        <begin position="74"/>
        <end position="93"/>
    </location>
</feature>
<reference evidence="2" key="1">
    <citation type="submission" date="2022-06" db="EMBL/GenBank/DDBJ databases">
        <authorList>
            <person name="Berger JAMES D."/>
            <person name="Berger JAMES D."/>
        </authorList>
    </citation>
    <scope>NUCLEOTIDE SEQUENCE [LARGE SCALE GENOMIC DNA]</scope>
</reference>
<protein>
    <submittedName>
        <fullName evidence="3">Uncharacterized protein</fullName>
    </submittedName>
</protein>
<proteinExistence type="predicted"/>
<dbReference type="Proteomes" id="UP000050795">
    <property type="component" value="Unassembled WGS sequence"/>
</dbReference>
<reference evidence="3" key="2">
    <citation type="submission" date="2023-11" db="UniProtKB">
        <authorList>
            <consortium name="WormBaseParasite"/>
        </authorList>
    </citation>
    <scope>IDENTIFICATION</scope>
</reference>
<dbReference type="WBParaSite" id="TREG1_128920.1">
    <property type="protein sequence ID" value="TREG1_128920.1"/>
    <property type="gene ID" value="TREG1_128920"/>
</dbReference>
<keyword evidence="1" id="KW-1133">Transmembrane helix</keyword>